<dbReference type="OrthoDB" id="767793at2"/>
<sequence length="163" mass="18954">MSAPYKLTNAGKGTYLFTCDNGTEYTCFFIALPITDKDGNNHLIYSFGFDRSGKFVSTNFTNRFDVRIKLTIVYIIKEFFKLNEDNAVLYFCYPDDQLARHRSIAFSKWYNEELSGEIVHLKKDTVYNNEILYGAMLILKVNPFYELLVNAVDKYIAEINDQK</sequence>
<dbReference type="Proteomes" id="UP000031246">
    <property type="component" value="Unassembled WGS sequence"/>
</dbReference>
<accession>A0A0C1G8G7</accession>
<name>A0A0C1G8G7_9SPHI</name>
<dbReference type="RefSeq" id="WP_039470884.1">
    <property type="nucleotide sequence ID" value="NZ_JSYN01000002.1"/>
</dbReference>
<dbReference type="EMBL" id="JSYN01000002">
    <property type="protein sequence ID" value="KIA96399.1"/>
    <property type="molecule type" value="Genomic_DNA"/>
</dbReference>
<proteinExistence type="predicted"/>
<keyword evidence="2" id="KW-1185">Reference proteome</keyword>
<comment type="caution">
    <text evidence="1">The sequence shown here is derived from an EMBL/GenBank/DDBJ whole genome shotgun (WGS) entry which is preliminary data.</text>
</comment>
<evidence type="ECO:0000313" key="2">
    <source>
        <dbReference type="Proteomes" id="UP000031246"/>
    </source>
</evidence>
<evidence type="ECO:0000313" key="1">
    <source>
        <dbReference type="EMBL" id="KIA96399.1"/>
    </source>
</evidence>
<gene>
    <name evidence="1" type="ORF">OC25_01165</name>
</gene>
<dbReference type="AlphaFoldDB" id="A0A0C1G8G7"/>
<reference evidence="1 2" key="1">
    <citation type="submission" date="2014-10" db="EMBL/GenBank/DDBJ databases">
        <title>Pedobacter Kyungheensis.</title>
        <authorList>
            <person name="Anderson B.M."/>
            <person name="Newman J.D."/>
        </authorList>
    </citation>
    <scope>NUCLEOTIDE SEQUENCE [LARGE SCALE GENOMIC DNA]</scope>
    <source>
        <strain evidence="1 2">KACC 16221</strain>
    </source>
</reference>
<dbReference type="InterPro" id="IPR046167">
    <property type="entry name" value="DUF6169"/>
</dbReference>
<dbReference type="Pfam" id="PF19666">
    <property type="entry name" value="DUF6169"/>
    <property type="match status" value="1"/>
</dbReference>
<organism evidence="1 2">
    <name type="scientific">Pedobacter kyungheensis</name>
    <dbReference type="NCBI Taxonomy" id="1069985"/>
    <lineage>
        <taxon>Bacteria</taxon>
        <taxon>Pseudomonadati</taxon>
        <taxon>Bacteroidota</taxon>
        <taxon>Sphingobacteriia</taxon>
        <taxon>Sphingobacteriales</taxon>
        <taxon>Sphingobacteriaceae</taxon>
        <taxon>Pedobacter</taxon>
    </lineage>
</organism>
<protein>
    <submittedName>
        <fullName evidence="1">Uncharacterized protein</fullName>
    </submittedName>
</protein>